<dbReference type="SMART" id="SM01003">
    <property type="entry name" value="AlaDh_PNT_N"/>
    <property type="match status" value="1"/>
</dbReference>
<name>A0AAU9K2L3_9CILI</name>
<dbReference type="GO" id="GO:0005737">
    <property type="term" value="C:cytoplasm"/>
    <property type="evidence" value="ECO:0007669"/>
    <property type="project" value="TreeGrafter"/>
</dbReference>
<organism evidence="3 4">
    <name type="scientific">Blepharisma stoltei</name>
    <dbReference type="NCBI Taxonomy" id="1481888"/>
    <lineage>
        <taxon>Eukaryota</taxon>
        <taxon>Sar</taxon>
        <taxon>Alveolata</taxon>
        <taxon>Ciliophora</taxon>
        <taxon>Postciliodesmatophora</taxon>
        <taxon>Heterotrichea</taxon>
        <taxon>Heterotrichida</taxon>
        <taxon>Blepharismidae</taxon>
        <taxon>Blepharisma</taxon>
    </lineage>
</organism>
<dbReference type="FunFam" id="3.40.50.720:FF:000087">
    <property type="entry name" value="alpha-aminoadipic semialdehyde synthase, mitochondrial"/>
    <property type="match status" value="1"/>
</dbReference>
<dbReference type="InterPro" id="IPR051168">
    <property type="entry name" value="AASS"/>
</dbReference>
<dbReference type="EMBL" id="CAJZBQ010000053">
    <property type="protein sequence ID" value="CAG9331977.1"/>
    <property type="molecule type" value="Genomic_DNA"/>
</dbReference>
<dbReference type="GO" id="GO:0004753">
    <property type="term" value="F:saccharopine dehydrogenase activity"/>
    <property type="evidence" value="ECO:0007669"/>
    <property type="project" value="TreeGrafter"/>
</dbReference>
<keyword evidence="1" id="KW-0560">Oxidoreductase</keyword>
<dbReference type="InterPro" id="IPR007886">
    <property type="entry name" value="AlaDH/PNT_N"/>
</dbReference>
<reference evidence="3" key="1">
    <citation type="submission" date="2021-09" db="EMBL/GenBank/DDBJ databases">
        <authorList>
            <consortium name="AG Swart"/>
            <person name="Singh M."/>
            <person name="Singh A."/>
            <person name="Seah K."/>
            <person name="Emmerich C."/>
        </authorList>
    </citation>
    <scope>NUCLEOTIDE SEQUENCE</scope>
    <source>
        <strain evidence="3">ATCC30299</strain>
    </source>
</reference>
<evidence type="ECO:0000259" key="2">
    <source>
        <dbReference type="SMART" id="SM01003"/>
    </source>
</evidence>
<keyword evidence="4" id="KW-1185">Reference proteome</keyword>
<evidence type="ECO:0000313" key="3">
    <source>
        <dbReference type="EMBL" id="CAG9331977.1"/>
    </source>
</evidence>
<sequence>MEGQQGVIGIRRETKTYWERRVAITPQDVKRLINEGIRVLVQPSTNRCFSDIEFAEAGAELTEDLTPAKLIIGVKEIPTDELIPNRTYMLFSHTLKGQPYNMPLLDAFLEKQIRLIDYECIKSLEPPHNRLVAFGTFAGSAGMVDFLQGLGKYLLMKHISTPFLLQGFAYMYRSLADIYESIEHIGEIISHDGFHPSVVPMIFGVTGNGRCASGALNILTKLPHEFIEPEQLENFTPNEQSRFKIYIVRFPIRYIYRRFSDDGFDRAEYQENPEMYKSVFKKYAAKLSCLVHAIYWDSKYPKMLTVDDIKTLNGRLLGICDISCDIKGGIQICRKFTSPEEPFYLYSSEDDRIHYLSSLHINNSILYHSMDFLSSELPRDASEHFSKLLFDYIEELAWDDANKSFEEINLNPEIKNAIMTCHGQLTPGFRYITDIRRNVVTPVRRNDTIDKIADVVRENPHLASDLENTMNKQALTKESERAVITIREIIKRK</sequence>
<dbReference type="CDD" id="cd12189">
    <property type="entry name" value="LKR_SDH_like"/>
    <property type="match status" value="1"/>
</dbReference>
<proteinExistence type="predicted"/>
<dbReference type="GO" id="GO:0019878">
    <property type="term" value="P:lysine biosynthetic process via aminoadipic acid"/>
    <property type="evidence" value="ECO:0007669"/>
    <property type="project" value="TreeGrafter"/>
</dbReference>
<dbReference type="PANTHER" id="PTHR11133:SF22">
    <property type="entry name" value="ALPHA-AMINOADIPIC SEMIALDEHYDE SYNTHASE, MITOCHONDRIAL"/>
    <property type="match status" value="1"/>
</dbReference>
<dbReference type="Proteomes" id="UP001162131">
    <property type="component" value="Unassembled WGS sequence"/>
</dbReference>
<comment type="caution">
    <text evidence="3">The sequence shown here is derived from an EMBL/GenBank/DDBJ whole genome shotgun (WGS) entry which is preliminary data.</text>
</comment>
<evidence type="ECO:0000256" key="1">
    <source>
        <dbReference type="ARBA" id="ARBA00023002"/>
    </source>
</evidence>
<evidence type="ECO:0000313" key="4">
    <source>
        <dbReference type="Proteomes" id="UP001162131"/>
    </source>
</evidence>
<protein>
    <recommendedName>
        <fullName evidence="2">Alanine dehydrogenase/pyridine nucleotide transhydrogenase N-terminal domain-containing protein</fullName>
    </recommendedName>
</protein>
<feature type="domain" description="Alanine dehydrogenase/pyridine nucleotide transhydrogenase N-terminal" evidence="2">
    <location>
        <begin position="9"/>
        <end position="141"/>
    </location>
</feature>
<dbReference type="PANTHER" id="PTHR11133">
    <property type="entry name" value="SACCHAROPINE DEHYDROGENASE"/>
    <property type="match status" value="1"/>
</dbReference>
<dbReference type="AlphaFoldDB" id="A0AAU9K2L3"/>
<dbReference type="Gene3D" id="3.40.50.720">
    <property type="entry name" value="NAD(P)-binding Rossmann-like Domain"/>
    <property type="match status" value="2"/>
</dbReference>
<dbReference type="Pfam" id="PF05222">
    <property type="entry name" value="AlaDh_PNT_N"/>
    <property type="match status" value="1"/>
</dbReference>
<accession>A0AAU9K2L3</accession>
<dbReference type="SUPFAM" id="SSF52283">
    <property type="entry name" value="Formate/glycerate dehydrogenase catalytic domain-like"/>
    <property type="match status" value="1"/>
</dbReference>
<gene>
    <name evidence="3" type="ORF">BSTOLATCC_MIC54031</name>
</gene>